<comment type="caution">
    <text evidence="4">The sequence shown here is derived from an EMBL/GenBank/DDBJ whole genome shotgun (WGS) entry which is preliminary data.</text>
</comment>
<accession>A0AAE1UGM4</accession>
<dbReference type="SMART" id="SM00020">
    <property type="entry name" value="Tryp_SPc"/>
    <property type="match status" value="1"/>
</dbReference>
<protein>
    <recommendedName>
        <fullName evidence="3">Peptidase S1 domain-containing protein</fullName>
    </recommendedName>
</protein>
<dbReference type="AlphaFoldDB" id="A0AAE1UGM4"/>
<dbReference type="PROSITE" id="PS00134">
    <property type="entry name" value="TRYPSIN_HIS"/>
    <property type="match status" value="1"/>
</dbReference>
<dbReference type="PROSITE" id="PS50240">
    <property type="entry name" value="TRYPSIN_DOM"/>
    <property type="match status" value="1"/>
</dbReference>
<feature type="compositionally biased region" description="Gly residues" evidence="2">
    <location>
        <begin position="84"/>
        <end position="97"/>
    </location>
</feature>
<dbReference type="InterPro" id="IPR043504">
    <property type="entry name" value="Peptidase_S1_PA_chymotrypsin"/>
</dbReference>
<dbReference type="InterPro" id="IPR018114">
    <property type="entry name" value="TRYPSIN_HIS"/>
</dbReference>
<dbReference type="GO" id="GO:0006508">
    <property type="term" value="P:proteolysis"/>
    <property type="evidence" value="ECO:0007669"/>
    <property type="project" value="InterPro"/>
</dbReference>
<dbReference type="Pfam" id="PF00089">
    <property type="entry name" value="Trypsin"/>
    <property type="match status" value="2"/>
</dbReference>
<dbReference type="EMBL" id="JAWZYT010000743">
    <property type="protein sequence ID" value="KAK4319536.1"/>
    <property type="molecule type" value="Genomic_DNA"/>
</dbReference>
<evidence type="ECO:0000256" key="2">
    <source>
        <dbReference type="SAM" id="MobiDB-lite"/>
    </source>
</evidence>
<sequence length="315" mass="34680">MKPILWNSLTSRSQVSLQLLHPRWGRIGHWCGGVLVAKRWVVTAAHCINNPLFSLPYPPLWTAVVGRREHLLRVGRGEPRRRGGGGAESGGGKGAGVGDEEGAVVKVQKIIVHERFKNYKHDIAVWQVVLADHDRSQSTGREVVLGVHTVHTHQDFNDYQNDIALLQLQPLGHNTSIHLTPICLPKSPDLRTYTFEGHICAATGWGTNYHPKDSNPTARDLNPTTQDSYHPAQNSNITIHYSDPSARDLSSPFGSNRLQPRLQEIRVPVMPLVVCSRAYNIKQYGHVQVDNSHVCAGVMDGSAGTCVVSCGGKGW</sequence>
<dbReference type="SUPFAM" id="SSF50494">
    <property type="entry name" value="Trypsin-like serine proteases"/>
    <property type="match status" value="2"/>
</dbReference>
<dbReference type="Gene3D" id="2.40.10.10">
    <property type="entry name" value="Trypsin-like serine proteases"/>
    <property type="match status" value="3"/>
</dbReference>
<name>A0AAE1UGM4_9EUCA</name>
<keyword evidence="5" id="KW-1185">Reference proteome</keyword>
<dbReference type="PANTHER" id="PTHR24253:SF176">
    <property type="entry name" value="CORIN, ISOFORM B"/>
    <property type="match status" value="1"/>
</dbReference>
<dbReference type="InterPro" id="IPR001254">
    <property type="entry name" value="Trypsin_dom"/>
</dbReference>
<reference evidence="4" key="1">
    <citation type="submission" date="2023-11" db="EMBL/GenBank/DDBJ databases">
        <title>Genome assemblies of two species of porcelain crab, Petrolisthes cinctipes and Petrolisthes manimaculis (Anomura: Porcellanidae).</title>
        <authorList>
            <person name="Angst P."/>
        </authorList>
    </citation>
    <scope>NUCLEOTIDE SEQUENCE</scope>
    <source>
        <strain evidence="4">PB745_02</strain>
        <tissue evidence="4">Gill</tissue>
    </source>
</reference>
<gene>
    <name evidence="4" type="ORF">Pmani_009524</name>
</gene>
<evidence type="ECO:0000313" key="4">
    <source>
        <dbReference type="EMBL" id="KAK4319536.1"/>
    </source>
</evidence>
<organism evidence="4 5">
    <name type="scientific">Petrolisthes manimaculis</name>
    <dbReference type="NCBI Taxonomy" id="1843537"/>
    <lineage>
        <taxon>Eukaryota</taxon>
        <taxon>Metazoa</taxon>
        <taxon>Ecdysozoa</taxon>
        <taxon>Arthropoda</taxon>
        <taxon>Crustacea</taxon>
        <taxon>Multicrustacea</taxon>
        <taxon>Malacostraca</taxon>
        <taxon>Eumalacostraca</taxon>
        <taxon>Eucarida</taxon>
        <taxon>Decapoda</taxon>
        <taxon>Pleocyemata</taxon>
        <taxon>Anomura</taxon>
        <taxon>Galatheoidea</taxon>
        <taxon>Porcellanidae</taxon>
        <taxon>Petrolisthes</taxon>
    </lineage>
</organism>
<dbReference type="GO" id="GO:0004252">
    <property type="term" value="F:serine-type endopeptidase activity"/>
    <property type="evidence" value="ECO:0007669"/>
    <property type="project" value="InterPro"/>
</dbReference>
<dbReference type="Proteomes" id="UP001292094">
    <property type="component" value="Unassembled WGS sequence"/>
</dbReference>
<keyword evidence="1" id="KW-1015">Disulfide bond</keyword>
<evidence type="ECO:0000256" key="1">
    <source>
        <dbReference type="ARBA" id="ARBA00023157"/>
    </source>
</evidence>
<dbReference type="InterPro" id="IPR009003">
    <property type="entry name" value="Peptidase_S1_PA"/>
</dbReference>
<proteinExistence type="predicted"/>
<evidence type="ECO:0000259" key="3">
    <source>
        <dbReference type="PROSITE" id="PS50240"/>
    </source>
</evidence>
<feature type="domain" description="Peptidase S1" evidence="3">
    <location>
        <begin position="14"/>
        <end position="315"/>
    </location>
</feature>
<dbReference type="PANTHER" id="PTHR24253">
    <property type="entry name" value="TRANSMEMBRANE PROTEASE SERINE"/>
    <property type="match status" value="1"/>
</dbReference>
<evidence type="ECO:0000313" key="5">
    <source>
        <dbReference type="Proteomes" id="UP001292094"/>
    </source>
</evidence>
<feature type="region of interest" description="Disordered" evidence="2">
    <location>
        <begin position="75"/>
        <end position="98"/>
    </location>
</feature>